<protein>
    <submittedName>
        <fullName evidence="2">Uncharacterized protein</fullName>
    </submittedName>
</protein>
<dbReference type="EMBL" id="ML771360">
    <property type="protein sequence ID" value="KAE9382546.1"/>
    <property type="molecule type" value="Genomic_DNA"/>
</dbReference>
<keyword evidence="3" id="KW-1185">Reference proteome</keyword>
<reference evidence="2" key="1">
    <citation type="journal article" date="2019" name="Environ. Microbiol.">
        <title>Fungal ecological strategies reflected in gene transcription - a case study of two litter decomposers.</title>
        <authorList>
            <person name="Barbi F."/>
            <person name="Kohler A."/>
            <person name="Barry K."/>
            <person name="Baskaran P."/>
            <person name="Daum C."/>
            <person name="Fauchery L."/>
            <person name="Ihrmark K."/>
            <person name="Kuo A."/>
            <person name="LaButti K."/>
            <person name="Lipzen A."/>
            <person name="Morin E."/>
            <person name="Grigoriev I.V."/>
            <person name="Henrissat B."/>
            <person name="Lindahl B."/>
            <person name="Martin F."/>
        </authorList>
    </citation>
    <scope>NUCLEOTIDE SEQUENCE</scope>
    <source>
        <strain evidence="2">JB14</strain>
    </source>
</reference>
<evidence type="ECO:0000313" key="2">
    <source>
        <dbReference type="EMBL" id="KAE9382546.1"/>
    </source>
</evidence>
<keyword evidence="1" id="KW-1133">Transmembrane helix</keyword>
<keyword evidence="1" id="KW-0812">Transmembrane</keyword>
<dbReference type="AlphaFoldDB" id="A0A6A4GAN1"/>
<sequence length="86" mass="8898">MASIIWLEGVHPDMCPPSLGLLHAILLVMTDLVISLAICSVPSPPLSNEKNGVQLEGFEGIFEAVPALDDASSATIQASGVPMPSS</sequence>
<accession>A0A6A4GAN1</accession>
<proteinExistence type="predicted"/>
<name>A0A6A4GAN1_9AGAR</name>
<keyword evidence="1" id="KW-0472">Membrane</keyword>
<feature type="transmembrane region" description="Helical" evidence="1">
    <location>
        <begin position="20"/>
        <end position="41"/>
    </location>
</feature>
<organism evidence="2 3">
    <name type="scientific">Gymnopus androsaceus JB14</name>
    <dbReference type="NCBI Taxonomy" id="1447944"/>
    <lineage>
        <taxon>Eukaryota</taxon>
        <taxon>Fungi</taxon>
        <taxon>Dikarya</taxon>
        <taxon>Basidiomycota</taxon>
        <taxon>Agaricomycotina</taxon>
        <taxon>Agaricomycetes</taxon>
        <taxon>Agaricomycetidae</taxon>
        <taxon>Agaricales</taxon>
        <taxon>Marasmiineae</taxon>
        <taxon>Omphalotaceae</taxon>
        <taxon>Gymnopus</taxon>
    </lineage>
</organism>
<evidence type="ECO:0000256" key="1">
    <source>
        <dbReference type="SAM" id="Phobius"/>
    </source>
</evidence>
<evidence type="ECO:0000313" key="3">
    <source>
        <dbReference type="Proteomes" id="UP000799118"/>
    </source>
</evidence>
<dbReference type="Proteomes" id="UP000799118">
    <property type="component" value="Unassembled WGS sequence"/>
</dbReference>
<gene>
    <name evidence="2" type="ORF">BT96DRAFT_1010449</name>
</gene>